<dbReference type="Proteomes" id="UP000033072">
    <property type="component" value="Chromosome"/>
</dbReference>
<reference evidence="2 3" key="1">
    <citation type="submission" date="2014-07" db="EMBL/GenBank/DDBJ databases">
        <title>Methanogenic archaea and the global carbon cycle.</title>
        <authorList>
            <person name="Henriksen J.R."/>
            <person name="Luke J."/>
            <person name="Reinhart S."/>
            <person name="Benedict M.N."/>
            <person name="Youngblut N.D."/>
            <person name="Metcalf M.E."/>
            <person name="Whitaker R.J."/>
            <person name="Metcalf W.W."/>
        </authorList>
    </citation>
    <scope>NUCLEOTIDE SEQUENCE [LARGE SCALE GENOMIC DNA]</scope>
    <source>
        <strain evidence="2 3">Z-7289</strain>
    </source>
</reference>
<accession>A0A0E3WT17</accession>
<dbReference type="HOGENOM" id="CLU_1052155_0_0_2"/>
<gene>
    <name evidence="2" type="ORF">MSLAZ_2154</name>
</gene>
<proteinExistence type="predicted"/>
<dbReference type="PATRIC" id="fig|1434111.4.peg.2863"/>
<feature type="compositionally biased region" description="Acidic residues" evidence="1">
    <location>
        <begin position="229"/>
        <end position="246"/>
    </location>
</feature>
<organism evidence="2 3">
    <name type="scientific">Methanosarcina lacustris Z-7289</name>
    <dbReference type="NCBI Taxonomy" id="1434111"/>
    <lineage>
        <taxon>Archaea</taxon>
        <taxon>Methanobacteriati</taxon>
        <taxon>Methanobacteriota</taxon>
        <taxon>Stenosarchaea group</taxon>
        <taxon>Methanomicrobia</taxon>
        <taxon>Methanosarcinales</taxon>
        <taxon>Methanosarcinaceae</taxon>
        <taxon>Methanosarcina</taxon>
    </lineage>
</organism>
<evidence type="ECO:0000313" key="3">
    <source>
        <dbReference type="Proteomes" id="UP000033072"/>
    </source>
</evidence>
<dbReference type="GeneID" id="24806959"/>
<dbReference type="KEGG" id="mls:MSLAZ_2154"/>
<feature type="region of interest" description="Disordered" evidence="1">
    <location>
        <begin position="214"/>
        <end position="254"/>
    </location>
</feature>
<name>A0A0E3WT17_9EURY</name>
<sequence>MFSVNEQKAIELGESGEKAVREQNEYDALQYIEYLRELGEELLRVDLPNVDFEKDLKRVAISLRNIGNKAVQKQIETVASNAAEVIGTLAEPSIEKNFSNALWSFSKAVQEIGKGAAQAEMPGAAVSAVKTLEIIGKGAVAKKMEVVTLWTTMSLEEIGYLAGKKQLQDLSNAAKTAREEIIKASEDNGFITRKQIVIYPQLISQTLSEFSDMQNLQPAGYEGKKSNEEFTEEEFFEEEAEEEEPETGASGKGK</sequence>
<dbReference type="RefSeq" id="WP_048126909.1">
    <property type="nucleotide sequence ID" value="NZ_CP009515.1"/>
</dbReference>
<protein>
    <submittedName>
        <fullName evidence="2">Uncharacterized protein</fullName>
    </submittedName>
</protein>
<keyword evidence="3" id="KW-1185">Reference proteome</keyword>
<evidence type="ECO:0000256" key="1">
    <source>
        <dbReference type="SAM" id="MobiDB-lite"/>
    </source>
</evidence>
<evidence type="ECO:0000313" key="2">
    <source>
        <dbReference type="EMBL" id="AKB75415.1"/>
    </source>
</evidence>
<dbReference type="EMBL" id="CP009515">
    <property type="protein sequence ID" value="AKB75415.1"/>
    <property type="molecule type" value="Genomic_DNA"/>
</dbReference>
<dbReference type="AlphaFoldDB" id="A0A0E3WT17"/>
<dbReference type="OrthoDB" id="136213at2157"/>